<dbReference type="RefSeq" id="XP_033675199.1">
    <property type="nucleotide sequence ID" value="XM_033830682.1"/>
</dbReference>
<evidence type="ECO:0000313" key="3">
    <source>
        <dbReference type="Proteomes" id="UP000800094"/>
    </source>
</evidence>
<feature type="compositionally biased region" description="Basic and acidic residues" evidence="1">
    <location>
        <begin position="207"/>
        <end position="219"/>
    </location>
</feature>
<evidence type="ECO:0000256" key="1">
    <source>
        <dbReference type="SAM" id="MobiDB-lite"/>
    </source>
</evidence>
<reference evidence="2" key="1">
    <citation type="journal article" date="2020" name="Stud. Mycol.">
        <title>101 Dothideomycetes genomes: a test case for predicting lifestyles and emergence of pathogens.</title>
        <authorList>
            <person name="Haridas S."/>
            <person name="Albert R."/>
            <person name="Binder M."/>
            <person name="Bloem J."/>
            <person name="Labutti K."/>
            <person name="Salamov A."/>
            <person name="Andreopoulos B."/>
            <person name="Baker S."/>
            <person name="Barry K."/>
            <person name="Bills G."/>
            <person name="Bluhm B."/>
            <person name="Cannon C."/>
            <person name="Castanera R."/>
            <person name="Culley D."/>
            <person name="Daum C."/>
            <person name="Ezra D."/>
            <person name="Gonzalez J."/>
            <person name="Henrissat B."/>
            <person name="Kuo A."/>
            <person name="Liang C."/>
            <person name="Lipzen A."/>
            <person name="Lutzoni F."/>
            <person name="Magnuson J."/>
            <person name="Mondo S."/>
            <person name="Nolan M."/>
            <person name="Ohm R."/>
            <person name="Pangilinan J."/>
            <person name="Park H.-J."/>
            <person name="Ramirez L."/>
            <person name="Alfaro M."/>
            <person name="Sun H."/>
            <person name="Tritt A."/>
            <person name="Yoshinaga Y."/>
            <person name="Zwiers L.-H."/>
            <person name="Turgeon B."/>
            <person name="Goodwin S."/>
            <person name="Spatafora J."/>
            <person name="Crous P."/>
            <person name="Grigoriev I."/>
        </authorList>
    </citation>
    <scope>NUCLEOTIDE SEQUENCE</scope>
    <source>
        <strain evidence="2">CBS 122368</strain>
    </source>
</reference>
<feature type="compositionally biased region" description="Basic and acidic residues" evidence="1">
    <location>
        <begin position="411"/>
        <end position="424"/>
    </location>
</feature>
<feature type="compositionally biased region" description="Polar residues" evidence="1">
    <location>
        <begin position="166"/>
        <end position="177"/>
    </location>
</feature>
<feature type="compositionally biased region" description="Basic and acidic residues" evidence="1">
    <location>
        <begin position="145"/>
        <end position="162"/>
    </location>
</feature>
<dbReference type="GeneID" id="54584012"/>
<organism evidence="2 3">
    <name type="scientific">Trematosphaeria pertusa</name>
    <dbReference type="NCBI Taxonomy" id="390896"/>
    <lineage>
        <taxon>Eukaryota</taxon>
        <taxon>Fungi</taxon>
        <taxon>Dikarya</taxon>
        <taxon>Ascomycota</taxon>
        <taxon>Pezizomycotina</taxon>
        <taxon>Dothideomycetes</taxon>
        <taxon>Pleosporomycetidae</taxon>
        <taxon>Pleosporales</taxon>
        <taxon>Massarineae</taxon>
        <taxon>Trematosphaeriaceae</taxon>
        <taxon>Trematosphaeria</taxon>
    </lineage>
</organism>
<protein>
    <submittedName>
        <fullName evidence="2">Uncharacterized protein</fullName>
    </submittedName>
</protein>
<accession>A0A6A6HQ00</accession>
<sequence length="611" mass="68274">MALPSLHPDEIMKQYNTHRELNALFRNLGLANQTKGNGRGTATFSGRDEKRLNRDITSASREVSRDAEGGAPQWLGDPNVLRQSRKLAMIYGPKIWWPSSRHLSWENEAHRKVILLNIHCLLVRRAFRHRPLALRQSVEDDFDDTLQREDENTRRRSSRLAEKATNGYSSPAPQNLDDSGDVDNLYRYAPLRGQIAPCSGTSQAGDHGPDGSSRVRDSGSRGSTQTAAPHGPSTCASGGNSDQRSGSAYTSYTSALHKESKPRVGDEGIDRVPSFSLFDWARETAEQRDSPMAEGERNFPAVSSPSQRDAVGGAAPDEYDSGFIASPGLTRCGEREQDTGMLPPSTLRNANLPMQTRATIRSWTPFVSTSEMPNMPPPSMPGRHTASSSVWPARTVARIPLLHQHHALRASDSDTRNLETRRSPSNDSVIGTLDLDPAPSTANVNSIRDPKRQAEHVRMLRSELRMLVFSPVHVVSERHRERLHHLLQAFWEEDQQKLSDRLGVSFPLVATSFNEWMSVIEALTSIKRFHPGPIDSLNDACEGLPATQRRTALEALSKLEYYVNKLKLGRVYADRVAEVVYQLCDDKREWTREEVLDYVQNQNMEIAAEFA</sequence>
<feature type="region of interest" description="Disordered" evidence="1">
    <location>
        <begin position="196"/>
        <end position="250"/>
    </location>
</feature>
<dbReference type="EMBL" id="ML987229">
    <property type="protein sequence ID" value="KAF2240195.1"/>
    <property type="molecule type" value="Genomic_DNA"/>
</dbReference>
<evidence type="ECO:0000313" key="2">
    <source>
        <dbReference type="EMBL" id="KAF2240195.1"/>
    </source>
</evidence>
<proteinExistence type="predicted"/>
<feature type="region of interest" description="Disordered" evidence="1">
    <location>
        <begin position="145"/>
        <end position="183"/>
    </location>
</feature>
<dbReference type="AlphaFoldDB" id="A0A6A6HQ00"/>
<gene>
    <name evidence="2" type="ORF">BU26DRAFT_526203</name>
</gene>
<name>A0A6A6HQ00_9PLEO</name>
<feature type="region of interest" description="Disordered" evidence="1">
    <location>
        <begin position="286"/>
        <end position="349"/>
    </location>
</feature>
<feature type="compositionally biased region" description="Polar residues" evidence="1">
    <location>
        <begin position="234"/>
        <end position="250"/>
    </location>
</feature>
<dbReference type="Proteomes" id="UP000800094">
    <property type="component" value="Unassembled WGS sequence"/>
</dbReference>
<feature type="region of interest" description="Disordered" evidence="1">
    <location>
        <begin position="411"/>
        <end position="444"/>
    </location>
</feature>
<keyword evidence="3" id="KW-1185">Reference proteome</keyword>
<feature type="compositionally biased region" description="Basic and acidic residues" evidence="1">
    <location>
        <begin position="286"/>
        <end position="297"/>
    </location>
</feature>